<sequence>MARLPRFDLPGIPQHVVQRGNNRLPCFLDDDDRLHYLTLLRDALLATGVQLHAYVLMDNHVHLLATPAAAGDIARCMQRLGRQYVGQFNARHRRTGTLWEGRYKACLVDSERYLLTCQRYIELNPVRARIIDDPAAYRWSSCAAHLGQRTRSLLSPHPAWQALGENTQARAQAWRGLLDEAIGHDELAEIRCYLQQQRAWGRDDFRAMVEAKTERFAGVRPAHRPSKADK</sequence>
<dbReference type="PANTHER" id="PTHR34322">
    <property type="entry name" value="TRANSPOSASE, Y1_TNP DOMAIN-CONTAINING"/>
    <property type="match status" value="1"/>
</dbReference>
<dbReference type="EMBL" id="CP023406">
    <property type="protein sequence ID" value="ATD67517.1"/>
    <property type="molecule type" value="Genomic_DNA"/>
</dbReference>
<dbReference type="Proteomes" id="UP000218968">
    <property type="component" value="Chromosome"/>
</dbReference>
<dbReference type="SMART" id="SM01321">
    <property type="entry name" value="Y1_Tnp"/>
    <property type="match status" value="1"/>
</dbReference>
<gene>
    <name evidence="2" type="ORF">CNR27_08775</name>
</gene>
<dbReference type="SUPFAM" id="SSF143422">
    <property type="entry name" value="Transposase IS200-like"/>
    <property type="match status" value="1"/>
</dbReference>
<organism evidence="2 3">
    <name type="scientific">Luteimonas chenhongjianii</name>
    <dbReference type="NCBI Taxonomy" id="2006110"/>
    <lineage>
        <taxon>Bacteria</taxon>
        <taxon>Pseudomonadati</taxon>
        <taxon>Pseudomonadota</taxon>
        <taxon>Gammaproteobacteria</taxon>
        <taxon>Lysobacterales</taxon>
        <taxon>Lysobacteraceae</taxon>
        <taxon>Luteimonas</taxon>
    </lineage>
</organism>
<dbReference type="InterPro" id="IPR036515">
    <property type="entry name" value="Transposase_17_sf"/>
</dbReference>
<reference evidence="3" key="1">
    <citation type="submission" date="2017-09" db="EMBL/GenBank/DDBJ databases">
        <title>Luteimonas liuhanmingii sp.nov., isolated from the intestinal contents of Tibetan Plateau Pika in Yushu, Qinghai Province, China.</title>
        <authorList>
            <person name="Gui Z."/>
        </authorList>
    </citation>
    <scope>NUCLEOTIDE SEQUENCE [LARGE SCALE GENOMIC DNA]</scope>
    <source>
        <strain evidence="3">100111</strain>
    </source>
</reference>
<dbReference type="GO" id="GO:0003677">
    <property type="term" value="F:DNA binding"/>
    <property type="evidence" value="ECO:0007669"/>
    <property type="project" value="InterPro"/>
</dbReference>
<evidence type="ECO:0000313" key="3">
    <source>
        <dbReference type="Proteomes" id="UP000218968"/>
    </source>
</evidence>
<dbReference type="GO" id="GO:0004803">
    <property type="term" value="F:transposase activity"/>
    <property type="evidence" value="ECO:0007669"/>
    <property type="project" value="InterPro"/>
</dbReference>
<evidence type="ECO:0000259" key="1">
    <source>
        <dbReference type="SMART" id="SM01321"/>
    </source>
</evidence>
<name>A0A290XEG8_9GAMM</name>
<dbReference type="RefSeq" id="WP_096298019.1">
    <property type="nucleotide sequence ID" value="NZ_CP023406.1"/>
</dbReference>
<dbReference type="InterPro" id="IPR002686">
    <property type="entry name" value="Transposase_17"/>
</dbReference>
<dbReference type="Pfam" id="PF01797">
    <property type="entry name" value="Y1_Tnp"/>
    <property type="match status" value="1"/>
</dbReference>
<dbReference type="GO" id="GO:0006313">
    <property type="term" value="P:DNA transposition"/>
    <property type="evidence" value="ECO:0007669"/>
    <property type="project" value="InterPro"/>
</dbReference>
<proteinExistence type="predicted"/>
<keyword evidence="3" id="KW-1185">Reference proteome</keyword>
<accession>A0A290XEG8</accession>
<dbReference type="OrthoDB" id="9814067at2"/>
<evidence type="ECO:0000313" key="2">
    <source>
        <dbReference type="EMBL" id="ATD67517.1"/>
    </source>
</evidence>
<dbReference type="AlphaFoldDB" id="A0A290XEG8"/>
<feature type="domain" description="Transposase IS200-like" evidence="1">
    <location>
        <begin position="9"/>
        <end position="124"/>
    </location>
</feature>
<protein>
    <submittedName>
        <fullName evidence="2">Transposase</fullName>
    </submittedName>
</protein>
<dbReference type="KEGG" id="lum:CNR27_08775"/>
<dbReference type="PANTHER" id="PTHR34322:SF2">
    <property type="entry name" value="TRANSPOSASE IS200-LIKE DOMAIN-CONTAINING PROTEIN"/>
    <property type="match status" value="1"/>
</dbReference>
<dbReference type="Gene3D" id="3.30.70.1290">
    <property type="entry name" value="Transposase IS200-like"/>
    <property type="match status" value="1"/>
</dbReference>